<accession>A0A5C6W4F9</accession>
<organism evidence="1 2">
    <name type="scientific">Metabacillus litoralis</name>
    <dbReference type="NCBI Taxonomy" id="152268"/>
    <lineage>
        <taxon>Bacteria</taxon>
        <taxon>Bacillati</taxon>
        <taxon>Bacillota</taxon>
        <taxon>Bacilli</taxon>
        <taxon>Bacillales</taxon>
        <taxon>Bacillaceae</taxon>
        <taxon>Metabacillus</taxon>
    </lineage>
</organism>
<reference evidence="1 2" key="1">
    <citation type="journal article" date="2005" name="Int. J. Syst. Evol. Microbiol.">
        <title>Bacillus litoralis sp. nov., isolated from a tidal flat of the Yellow Sea in Korea.</title>
        <authorList>
            <person name="Yoon J.H."/>
            <person name="Oh T.K."/>
        </authorList>
    </citation>
    <scope>NUCLEOTIDE SEQUENCE [LARGE SCALE GENOMIC DNA]</scope>
    <source>
        <strain evidence="1 2">SW-211</strain>
    </source>
</reference>
<dbReference type="AlphaFoldDB" id="A0A5C6W4F9"/>
<evidence type="ECO:0000313" key="1">
    <source>
        <dbReference type="EMBL" id="TXC92816.1"/>
    </source>
</evidence>
<proteinExistence type="predicted"/>
<evidence type="ECO:0000313" key="2">
    <source>
        <dbReference type="Proteomes" id="UP000321363"/>
    </source>
</evidence>
<sequence length="154" mass="17998">MKRGISFELPNEYGTFLGDVLKPIDIATYSWKIGSGESYKIKNNELNNDLFPDNKKVIEGIDFKRLIENNRYYLIFVELQAHPKGRIVEINNYDEFLRSDCELVLLVVDSCYVSIYCRDISKLEILYNNVLNYGFKGVEYITNENDTRTTLSVW</sequence>
<comment type="caution">
    <text evidence="1">The sequence shown here is derived from an EMBL/GenBank/DDBJ whole genome shotgun (WGS) entry which is preliminary data.</text>
</comment>
<name>A0A5C6W4F9_9BACI</name>
<dbReference type="Proteomes" id="UP000321363">
    <property type="component" value="Unassembled WGS sequence"/>
</dbReference>
<protein>
    <submittedName>
        <fullName evidence="1">DUF2691 family protein</fullName>
    </submittedName>
</protein>
<dbReference type="OrthoDB" id="2625810at2"/>
<dbReference type="Pfam" id="PF10903">
    <property type="entry name" value="DUF2691"/>
    <property type="match status" value="1"/>
</dbReference>
<dbReference type="EMBL" id="VOQF01000001">
    <property type="protein sequence ID" value="TXC92816.1"/>
    <property type="molecule type" value="Genomic_DNA"/>
</dbReference>
<keyword evidence="2" id="KW-1185">Reference proteome</keyword>
<dbReference type="RefSeq" id="WP_146945677.1">
    <property type="nucleotide sequence ID" value="NZ_VOQF01000001.1"/>
</dbReference>
<gene>
    <name evidence="1" type="ORF">FS935_01040</name>
</gene>
<dbReference type="InterPro" id="IPR020216">
    <property type="entry name" value="Uncharacterised_YncE"/>
</dbReference>